<keyword evidence="2" id="KW-0472">Membrane</keyword>
<keyword evidence="2" id="KW-1133">Transmembrane helix</keyword>
<dbReference type="EMBL" id="CP108313">
    <property type="protein sequence ID" value="WTW69363.1"/>
    <property type="molecule type" value="Genomic_DNA"/>
</dbReference>
<name>A0AAU2VPW1_9ACTN</name>
<evidence type="ECO:0008006" key="4">
    <source>
        <dbReference type="Google" id="ProtNLM"/>
    </source>
</evidence>
<accession>A0AAU2VPW1</accession>
<gene>
    <name evidence="3" type="ORF">OG398_14320</name>
</gene>
<proteinExistence type="predicted"/>
<feature type="region of interest" description="Disordered" evidence="1">
    <location>
        <begin position="1"/>
        <end position="63"/>
    </location>
</feature>
<evidence type="ECO:0000313" key="3">
    <source>
        <dbReference type="EMBL" id="WTW69363.1"/>
    </source>
</evidence>
<reference evidence="3" key="1">
    <citation type="submission" date="2022-10" db="EMBL/GenBank/DDBJ databases">
        <title>The complete genomes of actinobacterial strains from the NBC collection.</title>
        <authorList>
            <person name="Joergensen T.S."/>
            <person name="Alvarez Arevalo M."/>
            <person name="Sterndorff E.B."/>
            <person name="Faurdal D."/>
            <person name="Vuksanovic O."/>
            <person name="Mourched A.-S."/>
            <person name="Charusanti P."/>
            <person name="Shaw S."/>
            <person name="Blin K."/>
            <person name="Weber T."/>
        </authorList>
    </citation>
    <scope>NUCLEOTIDE SEQUENCE</scope>
    <source>
        <strain evidence="3">NBC_00008</strain>
    </source>
</reference>
<feature type="transmembrane region" description="Helical" evidence="2">
    <location>
        <begin position="186"/>
        <end position="203"/>
    </location>
</feature>
<protein>
    <recommendedName>
        <fullName evidence="4">Integral membrane protein</fullName>
    </recommendedName>
</protein>
<evidence type="ECO:0000256" key="1">
    <source>
        <dbReference type="SAM" id="MobiDB-lite"/>
    </source>
</evidence>
<dbReference type="AlphaFoldDB" id="A0AAU2VPW1"/>
<keyword evidence="2" id="KW-0812">Transmembrane</keyword>
<sequence length="208" mass="20856">MSQPVPPPNQPYDGQPQAGAPKPADGNPYAGQQPGQPQPGGAPTGNPFGGQQPGPYGQPGAQFGGGAPFAPVAPARDNLALGLVVAFVAALVAAGIYGAIIGATKHEIGYAAVGVGAIVGFAAGKIGGRNPVLPVLGAVFALIGVYAGQLLGEAIIISKQLPLSVTDIFLDHFSDLNTVWKEDSDFVSVLFFLVAAAVAFSTAKKTAD</sequence>
<feature type="transmembrane region" description="Helical" evidence="2">
    <location>
        <begin position="108"/>
        <end position="128"/>
    </location>
</feature>
<feature type="compositionally biased region" description="Pro residues" evidence="1">
    <location>
        <begin position="1"/>
        <end position="10"/>
    </location>
</feature>
<feature type="transmembrane region" description="Helical" evidence="2">
    <location>
        <begin position="79"/>
        <end position="102"/>
    </location>
</feature>
<evidence type="ECO:0000256" key="2">
    <source>
        <dbReference type="SAM" id="Phobius"/>
    </source>
</evidence>
<organism evidence="3">
    <name type="scientific">Streptomyces sp. NBC_00008</name>
    <dbReference type="NCBI Taxonomy" id="2903610"/>
    <lineage>
        <taxon>Bacteria</taxon>
        <taxon>Bacillati</taxon>
        <taxon>Actinomycetota</taxon>
        <taxon>Actinomycetes</taxon>
        <taxon>Kitasatosporales</taxon>
        <taxon>Streptomycetaceae</taxon>
        <taxon>Streptomyces</taxon>
    </lineage>
</organism>
<feature type="transmembrane region" description="Helical" evidence="2">
    <location>
        <begin position="135"/>
        <end position="157"/>
    </location>
</feature>
<feature type="compositionally biased region" description="Low complexity" evidence="1">
    <location>
        <begin position="26"/>
        <end position="46"/>
    </location>
</feature>